<organism evidence="2 3">
    <name type="scientific">Lactarius akahatsu</name>
    <dbReference type="NCBI Taxonomy" id="416441"/>
    <lineage>
        <taxon>Eukaryota</taxon>
        <taxon>Fungi</taxon>
        <taxon>Dikarya</taxon>
        <taxon>Basidiomycota</taxon>
        <taxon>Agaricomycotina</taxon>
        <taxon>Agaricomycetes</taxon>
        <taxon>Russulales</taxon>
        <taxon>Russulaceae</taxon>
        <taxon>Lactarius</taxon>
    </lineage>
</organism>
<keyword evidence="3" id="KW-1185">Reference proteome</keyword>
<dbReference type="InterPro" id="IPR019953">
    <property type="entry name" value="OHR"/>
</dbReference>
<proteinExistence type="inferred from homology"/>
<dbReference type="Pfam" id="PF02566">
    <property type="entry name" value="OsmC"/>
    <property type="match status" value="1"/>
</dbReference>
<dbReference type="GO" id="GO:0006979">
    <property type="term" value="P:response to oxidative stress"/>
    <property type="evidence" value="ECO:0007669"/>
    <property type="project" value="InterPro"/>
</dbReference>
<evidence type="ECO:0000313" key="3">
    <source>
        <dbReference type="Proteomes" id="UP001201163"/>
    </source>
</evidence>
<dbReference type="InterPro" id="IPR036102">
    <property type="entry name" value="OsmC/Ohrsf"/>
</dbReference>
<comment type="caution">
    <text evidence="2">The sequence shown here is derived from an EMBL/GenBank/DDBJ whole genome shotgun (WGS) entry which is preliminary data.</text>
</comment>
<evidence type="ECO:0000313" key="2">
    <source>
        <dbReference type="EMBL" id="KAH8994047.1"/>
    </source>
</evidence>
<accession>A0AAD4LKJ6</accession>
<evidence type="ECO:0000256" key="1">
    <source>
        <dbReference type="ARBA" id="ARBA00007378"/>
    </source>
</evidence>
<sequence length="177" mass="18818">MTSLIMRAHLRQSLRPAARPLLQRGSNARRTLITLKESLYEVTATSTGGRDGTISSTPTDGTAPLNLKFAVPKAIGGRGDEGHNPEQLFAAGYSACFLGAIQAAAAKQGKKEVGAQAVVHADVSLGRPTDRLGFGLKVVLRVEGVEDQSIIDAAHEMCPYSRALREAIVVEVQKQKA</sequence>
<dbReference type="EMBL" id="JAKELL010000016">
    <property type="protein sequence ID" value="KAH8994047.1"/>
    <property type="molecule type" value="Genomic_DNA"/>
</dbReference>
<dbReference type="AlphaFoldDB" id="A0AAD4LKJ6"/>
<name>A0AAD4LKJ6_9AGAM</name>
<dbReference type="Proteomes" id="UP001201163">
    <property type="component" value="Unassembled WGS sequence"/>
</dbReference>
<dbReference type="Gene3D" id="2.20.25.10">
    <property type="match status" value="1"/>
</dbReference>
<protein>
    <submittedName>
        <fullName evidence="2">OsmC-like protein</fullName>
    </submittedName>
</protein>
<reference evidence="2" key="1">
    <citation type="submission" date="2022-01" db="EMBL/GenBank/DDBJ databases">
        <title>Comparative genomics reveals a dynamic genome evolution in the ectomycorrhizal milk-cap (Lactarius) mushrooms.</title>
        <authorList>
            <consortium name="DOE Joint Genome Institute"/>
            <person name="Lebreton A."/>
            <person name="Tang N."/>
            <person name="Kuo A."/>
            <person name="LaButti K."/>
            <person name="Drula E."/>
            <person name="Barry K."/>
            <person name="Clum A."/>
            <person name="Lipzen A."/>
            <person name="Mousain D."/>
            <person name="Ng V."/>
            <person name="Wang R."/>
            <person name="Wang X."/>
            <person name="Dai Y."/>
            <person name="Henrissat B."/>
            <person name="Grigoriev I.V."/>
            <person name="Guerin-Laguette A."/>
            <person name="Yu F."/>
            <person name="Martin F.M."/>
        </authorList>
    </citation>
    <scope>NUCLEOTIDE SEQUENCE</scope>
    <source>
        <strain evidence="2">QP</strain>
    </source>
</reference>
<dbReference type="PANTHER" id="PTHR33797">
    <property type="entry name" value="ORGANIC HYDROPEROXIDE RESISTANCE PROTEIN-LIKE"/>
    <property type="match status" value="1"/>
</dbReference>
<dbReference type="InterPro" id="IPR003718">
    <property type="entry name" value="OsmC/Ohr_fam"/>
</dbReference>
<dbReference type="NCBIfam" id="TIGR03561">
    <property type="entry name" value="organ_hyd_perox"/>
    <property type="match status" value="1"/>
</dbReference>
<dbReference type="InterPro" id="IPR015946">
    <property type="entry name" value="KH_dom-like_a/b"/>
</dbReference>
<dbReference type="Gene3D" id="3.30.300.20">
    <property type="match status" value="1"/>
</dbReference>
<comment type="similarity">
    <text evidence="1">Belongs to the OsmC/Ohr family.</text>
</comment>
<dbReference type="PANTHER" id="PTHR33797:SF2">
    <property type="entry name" value="ORGANIC HYDROPEROXIDE RESISTANCE PROTEIN-LIKE"/>
    <property type="match status" value="1"/>
</dbReference>
<dbReference type="SUPFAM" id="SSF82784">
    <property type="entry name" value="OsmC-like"/>
    <property type="match status" value="1"/>
</dbReference>
<gene>
    <name evidence="2" type="ORF">EDB92DRAFT_1852457</name>
</gene>